<evidence type="ECO:0000256" key="3">
    <source>
        <dbReference type="ARBA" id="ARBA00022741"/>
    </source>
</evidence>
<dbReference type="GO" id="GO:0005829">
    <property type="term" value="C:cytosol"/>
    <property type="evidence" value="ECO:0007669"/>
    <property type="project" value="TreeGrafter"/>
</dbReference>
<dbReference type="Gene3D" id="3.40.1190.20">
    <property type="match status" value="1"/>
</dbReference>
<dbReference type="PANTHER" id="PTHR43085:SF15">
    <property type="entry name" value="2-DEHYDRO-3-DEOXYGLUCONOKINASE"/>
    <property type="match status" value="1"/>
</dbReference>
<proteinExistence type="inferred from homology"/>
<evidence type="ECO:0000256" key="5">
    <source>
        <dbReference type="ARBA" id="ARBA00022840"/>
    </source>
</evidence>
<dbReference type="RefSeq" id="WP_089073573.1">
    <property type="nucleotide sequence ID" value="NZ_CBCSAM010000001.1"/>
</dbReference>
<sequence>MNKPKIAFIGECMIELSGTAFGSMIQSYGGDTLNAATYLSRISKSDIDTHFISALSNDQISEKMKNIWKNDGVLTDLVMTDPLHSTGLYMIEVDKNGERSFSYWRDNSAAKHMMHHPDFGKIIDQLHHFDFIFISGITLAILSDADKIEFVKFLKSLKKNKKTQIIFDSNYRPKLWDSKEKVKSTYREILEISDLALITFDDEKEIWDDVDVEQTARRSVKMGVKTVIVKDGENGSYILERNNEQIKHVPTIKVNNVIDTTSAGDSFNAGFLSGYIKGLSLEDCCERANKIAGVVIQHKGAIISSSITDQIKF</sequence>
<organism evidence="16 17">
    <name type="scientific">Paraphotobacterium marinum</name>
    <dbReference type="NCBI Taxonomy" id="1755811"/>
    <lineage>
        <taxon>Bacteria</taxon>
        <taxon>Pseudomonadati</taxon>
        <taxon>Pseudomonadota</taxon>
        <taxon>Gammaproteobacteria</taxon>
        <taxon>Vibrionales</taxon>
        <taxon>Vibrionaceae</taxon>
        <taxon>Paraphotobacterium</taxon>
    </lineage>
</organism>
<dbReference type="GO" id="GO:0019698">
    <property type="term" value="P:D-galacturonate catabolic process"/>
    <property type="evidence" value="ECO:0007669"/>
    <property type="project" value="TreeGrafter"/>
</dbReference>
<evidence type="ECO:0000256" key="9">
    <source>
        <dbReference type="ARBA" id="ARBA00050729"/>
    </source>
</evidence>
<evidence type="ECO:0000256" key="12">
    <source>
        <dbReference type="ARBA" id="ARBA00067931"/>
    </source>
</evidence>
<dbReference type="Proteomes" id="UP000242175">
    <property type="component" value="Chromosome large"/>
</dbReference>
<dbReference type="AlphaFoldDB" id="A0A220VE70"/>
<comment type="pathway">
    <text evidence="7">Carbohydrate acid metabolism; 2-dehydro-3-deoxy-D-gluconate degradation; D-glyceraldehyde 3-phosphate and pyruvate from 2-dehydro-3-deoxy-D-gluconate: step 1/2.</text>
</comment>
<comment type="similarity">
    <text evidence="1">Belongs to the carbohydrate kinase PfkB family.</text>
</comment>
<keyword evidence="6" id="KW-0119">Carbohydrate metabolism</keyword>
<feature type="domain" description="Carbohydrate kinase PfkB" evidence="15">
    <location>
        <begin position="4"/>
        <end position="305"/>
    </location>
</feature>
<dbReference type="OrthoDB" id="9776822at2"/>
<evidence type="ECO:0000256" key="14">
    <source>
        <dbReference type="ARBA" id="ARBA00080545"/>
    </source>
</evidence>
<dbReference type="InterPro" id="IPR011611">
    <property type="entry name" value="PfkB_dom"/>
</dbReference>
<evidence type="ECO:0000313" key="17">
    <source>
        <dbReference type="Proteomes" id="UP000242175"/>
    </source>
</evidence>
<dbReference type="FunFam" id="3.40.1190.20:FF:000011">
    <property type="entry name" value="2-dehydro-3-deoxygluconokinase, putative"/>
    <property type="match status" value="1"/>
</dbReference>
<evidence type="ECO:0000313" key="16">
    <source>
        <dbReference type="EMBL" id="ASK78665.1"/>
    </source>
</evidence>
<evidence type="ECO:0000256" key="4">
    <source>
        <dbReference type="ARBA" id="ARBA00022777"/>
    </source>
</evidence>
<keyword evidence="5" id="KW-0067">ATP-binding</keyword>
<keyword evidence="4 16" id="KW-0418">Kinase</keyword>
<dbReference type="GO" id="GO:0008673">
    <property type="term" value="F:2-dehydro-3-deoxygluconokinase activity"/>
    <property type="evidence" value="ECO:0007669"/>
    <property type="project" value="UniProtKB-EC"/>
</dbReference>
<dbReference type="CDD" id="cd01166">
    <property type="entry name" value="KdgK"/>
    <property type="match status" value="1"/>
</dbReference>
<dbReference type="PROSITE" id="PS00584">
    <property type="entry name" value="PFKB_KINASES_2"/>
    <property type="match status" value="1"/>
</dbReference>
<gene>
    <name evidence="16" type="ORF">CF386_06445</name>
</gene>
<keyword evidence="3" id="KW-0547">Nucleotide-binding</keyword>
<dbReference type="EC" id="2.7.1.45" evidence="11"/>
<dbReference type="GO" id="GO:0005524">
    <property type="term" value="F:ATP binding"/>
    <property type="evidence" value="ECO:0007669"/>
    <property type="project" value="UniProtKB-KW"/>
</dbReference>
<dbReference type="SUPFAM" id="SSF53613">
    <property type="entry name" value="Ribokinase-like"/>
    <property type="match status" value="1"/>
</dbReference>
<dbReference type="KEGG" id="pmai:CF386_06445"/>
<protein>
    <recommendedName>
        <fullName evidence="12">2-dehydro-3-deoxygluconokinase</fullName>
        <ecNumber evidence="11">2.7.1.45</ecNumber>
    </recommendedName>
    <alternativeName>
        <fullName evidence="13">2-keto-3-deoxygluconokinase</fullName>
    </alternativeName>
    <alternativeName>
        <fullName evidence="14">3-deoxy-2-oxo-D-gluconate kinase</fullName>
    </alternativeName>
    <alternativeName>
        <fullName evidence="8">KDG kinase</fullName>
    </alternativeName>
</protein>
<evidence type="ECO:0000259" key="15">
    <source>
        <dbReference type="Pfam" id="PF00294"/>
    </source>
</evidence>
<dbReference type="InterPro" id="IPR002173">
    <property type="entry name" value="Carboh/pur_kinase_PfkB_CS"/>
</dbReference>
<dbReference type="GO" id="GO:0042840">
    <property type="term" value="P:D-glucuronate catabolic process"/>
    <property type="evidence" value="ECO:0007669"/>
    <property type="project" value="TreeGrafter"/>
</dbReference>
<comment type="catalytic activity">
    <reaction evidence="9">
        <text>2-dehydro-3-deoxy-D-gluconate + ATP = 2-dehydro-3-deoxy-6-phospho-D-gluconate + ADP + H(+)</text>
        <dbReference type="Rhea" id="RHEA:14797"/>
        <dbReference type="ChEBI" id="CHEBI:15378"/>
        <dbReference type="ChEBI" id="CHEBI:30616"/>
        <dbReference type="ChEBI" id="CHEBI:57569"/>
        <dbReference type="ChEBI" id="CHEBI:57990"/>
        <dbReference type="ChEBI" id="CHEBI:456216"/>
        <dbReference type="EC" id="2.7.1.45"/>
    </reaction>
</comment>
<evidence type="ECO:0000256" key="13">
    <source>
        <dbReference type="ARBA" id="ARBA00075711"/>
    </source>
</evidence>
<dbReference type="InterPro" id="IPR029056">
    <property type="entry name" value="Ribokinase-like"/>
</dbReference>
<comment type="function">
    <text evidence="10">Catalyzes the phosphorylation of 2-keto-3-deoxygluconate (KDG) to produce 2-keto-3-deoxy-6-phosphogluconate (KDPG).</text>
</comment>
<evidence type="ECO:0000256" key="6">
    <source>
        <dbReference type="ARBA" id="ARBA00023277"/>
    </source>
</evidence>
<evidence type="ECO:0000256" key="8">
    <source>
        <dbReference type="ARBA" id="ARBA00044254"/>
    </source>
</evidence>
<accession>A0A220VE70</accession>
<evidence type="ECO:0000256" key="10">
    <source>
        <dbReference type="ARBA" id="ARBA00054997"/>
    </source>
</evidence>
<evidence type="ECO:0000256" key="7">
    <source>
        <dbReference type="ARBA" id="ARBA00043951"/>
    </source>
</evidence>
<dbReference type="Pfam" id="PF00294">
    <property type="entry name" value="PfkB"/>
    <property type="match status" value="1"/>
</dbReference>
<reference evidence="16 17" key="1">
    <citation type="journal article" date="2016" name="Int. J. Syst. Evol. Microbiol.">
        <title>Paraphotobacterium marinum gen. nov., sp. nov., a member of the family Vibrionaceae, isolated from surface seawater.</title>
        <authorList>
            <person name="Huang Z."/>
            <person name="Dong C."/>
            <person name="Shao Z."/>
        </authorList>
    </citation>
    <scope>NUCLEOTIDE SEQUENCE [LARGE SCALE GENOMIC DNA]</scope>
    <source>
        <strain evidence="16 17">NSCS20N07D</strain>
    </source>
</reference>
<dbReference type="EMBL" id="CP022355">
    <property type="protein sequence ID" value="ASK78665.1"/>
    <property type="molecule type" value="Genomic_DNA"/>
</dbReference>
<evidence type="ECO:0000256" key="11">
    <source>
        <dbReference type="ARBA" id="ARBA00066369"/>
    </source>
</evidence>
<evidence type="ECO:0000256" key="2">
    <source>
        <dbReference type="ARBA" id="ARBA00022679"/>
    </source>
</evidence>
<name>A0A220VE70_9GAMM</name>
<dbReference type="InterPro" id="IPR050306">
    <property type="entry name" value="PfkB_Carbo_kinase"/>
</dbReference>
<dbReference type="GO" id="GO:0006974">
    <property type="term" value="P:DNA damage response"/>
    <property type="evidence" value="ECO:0007669"/>
    <property type="project" value="TreeGrafter"/>
</dbReference>
<keyword evidence="17" id="KW-1185">Reference proteome</keyword>
<evidence type="ECO:0000256" key="1">
    <source>
        <dbReference type="ARBA" id="ARBA00010688"/>
    </source>
</evidence>
<keyword evidence="2" id="KW-0808">Transferase</keyword>
<dbReference type="PANTHER" id="PTHR43085">
    <property type="entry name" value="HEXOKINASE FAMILY MEMBER"/>
    <property type="match status" value="1"/>
</dbReference>